<dbReference type="InterPro" id="IPR036291">
    <property type="entry name" value="NAD(P)-bd_dom_sf"/>
</dbReference>
<organism evidence="4 5">
    <name type="scientific">Cyphellophora attinorum</name>
    <dbReference type="NCBI Taxonomy" id="1664694"/>
    <lineage>
        <taxon>Eukaryota</taxon>
        <taxon>Fungi</taxon>
        <taxon>Dikarya</taxon>
        <taxon>Ascomycota</taxon>
        <taxon>Pezizomycotina</taxon>
        <taxon>Eurotiomycetes</taxon>
        <taxon>Chaetothyriomycetidae</taxon>
        <taxon>Chaetothyriales</taxon>
        <taxon>Cyphellophoraceae</taxon>
        <taxon>Cyphellophora</taxon>
    </lineage>
</organism>
<dbReference type="OrthoDB" id="9992527at2759"/>
<dbReference type="PANTHER" id="PTHR45348">
    <property type="entry name" value="HYPOTHETICAL OXIDOREDUCTASE (EUROFUNG)"/>
    <property type="match status" value="1"/>
</dbReference>
<dbReference type="InterPro" id="IPR013154">
    <property type="entry name" value="ADH-like_N"/>
</dbReference>
<dbReference type="InterPro" id="IPR047122">
    <property type="entry name" value="Trans-enoyl_RdTase-like"/>
</dbReference>
<sequence length="358" mass="37972">MKALVANRSIVTRATNLLLGKSIGQGVSVEEVPKPTVADREILVHVHATALNPIDFKFIDFISPSGSLTGCDFAGVVAGAGPGAAAMWQVGDRVAGFVQGGIDTAHGSFAEYVKAEADLVWRIPDGVDDTEAATYGVSAVTAMQALNLHLNVPWPDHVDGTSKTDDDATIFIYAGSSTVGIFAIQIAKMAGWKVITTASPHSFDLVKRYGADHVFDYRAPNAVADIVAAFPNISKALDCFSEGDSTRFCGKVLQNSGGKVITLLDTKTKVSGVEAQMVMSFQLLGKAFSWLPPVGPKYSVSLSDREALVRFYTSLFSLAKEIKAPPITVLDNGFDGVIEGLNRLRAGKVSGSKLVVTY</sequence>
<dbReference type="GO" id="GO:0016651">
    <property type="term" value="F:oxidoreductase activity, acting on NAD(P)H"/>
    <property type="evidence" value="ECO:0007669"/>
    <property type="project" value="InterPro"/>
</dbReference>
<comment type="caution">
    <text evidence="4">The sequence shown here is derived from an EMBL/GenBank/DDBJ whole genome shotgun (WGS) entry which is preliminary data.</text>
</comment>
<dbReference type="Proteomes" id="UP000038010">
    <property type="component" value="Unassembled WGS sequence"/>
</dbReference>
<evidence type="ECO:0000256" key="2">
    <source>
        <dbReference type="ARBA" id="ARBA00023002"/>
    </source>
</evidence>
<evidence type="ECO:0000313" key="4">
    <source>
        <dbReference type="EMBL" id="KPI37059.1"/>
    </source>
</evidence>
<dbReference type="VEuPathDB" id="FungiDB:AB675_3681"/>
<evidence type="ECO:0000256" key="1">
    <source>
        <dbReference type="ARBA" id="ARBA00008072"/>
    </source>
</evidence>
<dbReference type="AlphaFoldDB" id="A0A0N0NJU6"/>
<dbReference type="Gene3D" id="3.90.180.10">
    <property type="entry name" value="Medium-chain alcohol dehydrogenases, catalytic domain"/>
    <property type="match status" value="1"/>
</dbReference>
<comment type="similarity">
    <text evidence="1">Belongs to the zinc-containing alcohol dehydrogenase family.</text>
</comment>
<dbReference type="InterPro" id="IPR020843">
    <property type="entry name" value="ER"/>
</dbReference>
<dbReference type="GeneID" id="28735634"/>
<evidence type="ECO:0000313" key="5">
    <source>
        <dbReference type="Proteomes" id="UP000038010"/>
    </source>
</evidence>
<accession>A0A0N0NJU6</accession>
<dbReference type="InterPro" id="IPR011032">
    <property type="entry name" value="GroES-like_sf"/>
</dbReference>
<reference evidence="4 5" key="1">
    <citation type="submission" date="2015-06" db="EMBL/GenBank/DDBJ databases">
        <title>Draft genome of the ant-associated black yeast Phialophora attae CBS 131958.</title>
        <authorList>
            <person name="Moreno L.F."/>
            <person name="Stielow B.J."/>
            <person name="de Hoog S."/>
            <person name="Vicente V.A."/>
            <person name="Weiss V.A."/>
            <person name="de Vries M."/>
            <person name="Cruz L.M."/>
            <person name="Souza E.M."/>
        </authorList>
    </citation>
    <scope>NUCLEOTIDE SEQUENCE [LARGE SCALE GENOMIC DNA]</scope>
    <source>
        <strain evidence="4 5">CBS 131958</strain>
    </source>
</reference>
<dbReference type="SMART" id="SM00829">
    <property type="entry name" value="PKS_ER"/>
    <property type="match status" value="1"/>
</dbReference>
<evidence type="ECO:0000259" key="3">
    <source>
        <dbReference type="SMART" id="SM00829"/>
    </source>
</evidence>
<gene>
    <name evidence="4" type="ORF">AB675_3681</name>
</gene>
<dbReference type="Pfam" id="PF00107">
    <property type="entry name" value="ADH_zinc_N"/>
    <property type="match status" value="1"/>
</dbReference>
<name>A0A0N0NJU6_9EURO</name>
<dbReference type="EMBL" id="LFJN01000026">
    <property type="protein sequence ID" value="KPI37059.1"/>
    <property type="molecule type" value="Genomic_DNA"/>
</dbReference>
<dbReference type="SUPFAM" id="SSF50129">
    <property type="entry name" value="GroES-like"/>
    <property type="match status" value="1"/>
</dbReference>
<keyword evidence="2" id="KW-0560">Oxidoreductase</keyword>
<dbReference type="PANTHER" id="PTHR45348:SF7">
    <property type="entry name" value="ZINC BINDING OXIDOREDUCTASE, PUTATIVE-RELATED"/>
    <property type="match status" value="1"/>
</dbReference>
<dbReference type="RefSeq" id="XP_017997022.1">
    <property type="nucleotide sequence ID" value="XM_018143754.1"/>
</dbReference>
<protein>
    <submittedName>
        <fullName evidence="4">Protein TOXD</fullName>
    </submittedName>
</protein>
<dbReference type="STRING" id="1664694.A0A0N0NJU6"/>
<dbReference type="InterPro" id="IPR013149">
    <property type="entry name" value="ADH-like_C"/>
</dbReference>
<feature type="domain" description="Enoyl reductase (ER)" evidence="3">
    <location>
        <begin position="24"/>
        <end position="356"/>
    </location>
</feature>
<dbReference type="CDD" id="cd08249">
    <property type="entry name" value="enoyl_reductase_like"/>
    <property type="match status" value="1"/>
</dbReference>
<dbReference type="SUPFAM" id="SSF51735">
    <property type="entry name" value="NAD(P)-binding Rossmann-fold domains"/>
    <property type="match status" value="1"/>
</dbReference>
<dbReference type="Gene3D" id="3.40.50.720">
    <property type="entry name" value="NAD(P)-binding Rossmann-like Domain"/>
    <property type="match status" value="1"/>
</dbReference>
<proteinExistence type="inferred from homology"/>
<dbReference type="Pfam" id="PF08240">
    <property type="entry name" value="ADH_N"/>
    <property type="match status" value="1"/>
</dbReference>
<keyword evidence="5" id="KW-1185">Reference proteome</keyword>